<dbReference type="PANTHER" id="PTHR48051">
    <property type="match status" value="1"/>
</dbReference>
<proteinExistence type="predicted"/>
<feature type="region of interest" description="Disordered" evidence="3">
    <location>
        <begin position="624"/>
        <end position="672"/>
    </location>
</feature>
<evidence type="ECO:0000313" key="5">
    <source>
        <dbReference type="EMBL" id="KAL2912778.1"/>
    </source>
</evidence>
<gene>
    <name evidence="5" type="ORF">HK105_207770</name>
</gene>
<dbReference type="Gene3D" id="3.80.10.10">
    <property type="entry name" value="Ribonuclease Inhibitor"/>
    <property type="match status" value="1"/>
</dbReference>
<dbReference type="SMART" id="SM00369">
    <property type="entry name" value="LRR_TYP"/>
    <property type="match status" value="5"/>
</dbReference>
<dbReference type="PROSITE" id="PS51450">
    <property type="entry name" value="LRR"/>
    <property type="match status" value="2"/>
</dbReference>
<feature type="compositionally biased region" description="Polar residues" evidence="3">
    <location>
        <begin position="629"/>
        <end position="640"/>
    </location>
</feature>
<dbReference type="InterPro" id="IPR050216">
    <property type="entry name" value="LRR_domain-containing"/>
</dbReference>
<evidence type="ECO:0000259" key="4">
    <source>
        <dbReference type="Pfam" id="PF23598"/>
    </source>
</evidence>
<feature type="region of interest" description="Disordered" evidence="3">
    <location>
        <begin position="1"/>
        <end position="33"/>
    </location>
</feature>
<evidence type="ECO:0000256" key="1">
    <source>
        <dbReference type="ARBA" id="ARBA00022614"/>
    </source>
</evidence>
<feature type="domain" description="Disease resistance R13L4/SHOC-2-like LRR" evidence="4">
    <location>
        <begin position="91"/>
        <end position="170"/>
    </location>
</feature>
<sequence length="845" mass="88290">MAPAAPAPAPAAAAAGSAPAAAGAQAPQDDPEQAQAELLSIIREDARLRPINTNLASRRITHLPSEIGLLVDVERLGLNNNLLASLPPEFNRLAALRYLNLRSNQLREVPPPLKELPRLEVLDLSRNKIERFPSQFGNLMNLRVLSVSRNRISLLPKYVASMSSLQVLKLDQNPFIWPPPRLLQCESEELEKQWLEGVKSFLVREDPPAHLLNQPLLSRRLGQSSSQSSSAPLYHPATAASGALPPSGSTQHPSPALSAHVDNCSESIRAYFVTTPMLPELLLESESAHAQNIAKTFLLAASDLYAVVQTMLAHLSRKALANPAAAATSSFSSVTIERDMKALNREALAMLAFMSDLDQQTLQLHVAAAQRRPAESTHEMRAQDAVSTEMLKHLTQRLAKRLQAVVGTAASVLVPAIFDGSHPDKRLVFMLLCDWHRANVTIAAAMQLVHHALLGSGVPSSAIAAAAAASSSASVSAAPLSVSLGQGHHSQMLSILSAPTQAPAPGTSVSDPALRPHSAMSSHSHTASAIASPSAAGTTPPLSYLPPPAATPGVPHRAATVNGRPNLSVVAMSVRHVRNRSTSSVDSIDVPPGEGEPSSASSRQDQLGAARIAAFGFGTAGSAVAPGPTSASLASSSRMQMATLGGGTPTSAGHGIALPRSRSNSIGSASMPDLTTIGHGAFDLLQDPGRSSTTSGALAAAVASAAGSLRAATQLQLQQHQQQQQQQQSTPSQQQANQLVADLARLVDHVRRVCQSASQSIDAATLLERADHVESAAQSLLGQMHHPTGPALAAAVKTLVRTAAALSLELRHQTISAAGLAELAPILPAAARALHGAKALSSALR</sequence>
<evidence type="ECO:0000256" key="3">
    <source>
        <dbReference type="SAM" id="MobiDB-lite"/>
    </source>
</evidence>
<dbReference type="InterPro" id="IPR032675">
    <property type="entry name" value="LRR_dom_sf"/>
</dbReference>
<dbReference type="SUPFAM" id="SSF52075">
    <property type="entry name" value="Outer arm dynein light chain 1"/>
    <property type="match status" value="1"/>
</dbReference>
<dbReference type="Proteomes" id="UP001527925">
    <property type="component" value="Unassembled WGS sequence"/>
</dbReference>
<feature type="region of interest" description="Disordered" evidence="3">
    <location>
        <begin position="577"/>
        <end position="606"/>
    </location>
</feature>
<dbReference type="InterPro" id="IPR001611">
    <property type="entry name" value="Leu-rich_rpt"/>
</dbReference>
<keyword evidence="6" id="KW-1185">Reference proteome</keyword>
<feature type="compositionally biased region" description="Low complexity" evidence="3">
    <location>
        <begin position="517"/>
        <end position="542"/>
    </location>
</feature>
<organism evidence="5 6">
    <name type="scientific">Polyrhizophydium stewartii</name>
    <dbReference type="NCBI Taxonomy" id="2732419"/>
    <lineage>
        <taxon>Eukaryota</taxon>
        <taxon>Fungi</taxon>
        <taxon>Fungi incertae sedis</taxon>
        <taxon>Chytridiomycota</taxon>
        <taxon>Chytridiomycota incertae sedis</taxon>
        <taxon>Chytridiomycetes</taxon>
        <taxon>Rhizophydiales</taxon>
        <taxon>Rhizophydiales incertae sedis</taxon>
        <taxon>Polyrhizophydium</taxon>
    </lineage>
</organism>
<protein>
    <recommendedName>
        <fullName evidence="4">Disease resistance R13L4/SHOC-2-like LRR domain-containing protein</fullName>
    </recommendedName>
</protein>
<accession>A0ABR4MZR9</accession>
<dbReference type="PANTHER" id="PTHR48051:SF46">
    <property type="entry name" value="LEUCINE RICH REPEAT-CONTAINING DOMAIN PROTEIN"/>
    <property type="match status" value="1"/>
</dbReference>
<evidence type="ECO:0000313" key="6">
    <source>
        <dbReference type="Proteomes" id="UP001527925"/>
    </source>
</evidence>
<keyword evidence="1" id="KW-0433">Leucine-rich repeat</keyword>
<dbReference type="InterPro" id="IPR055414">
    <property type="entry name" value="LRR_R13L4/SHOC2-like"/>
</dbReference>
<dbReference type="Pfam" id="PF23598">
    <property type="entry name" value="LRR_14"/>
    <property type="match status" value="1"/>
</dbReference>
<feature type="region of interest" description="Disordered" evidence="3">
    <location>
        <begin position="499"/>
        <end position="562"/>
    </location>
</feature>
<feature type="region of interest" description="Disordered" evidence="3">
    <location>
        <begin position="222"/>
        <end position="259"/>
    </location>
</feature>
<keyword evidence="2" id="KW-0677">Repeat</keyword>
<feature type="compositionally biased region" description="Low complexity" evidence="3">
    <location>
        <begin position="591"/>
        <end position="602"/>
    </location>
</feature>
<dbReference type="EMBL" id="JADGIZ020000058">
    <property type="protein sequence ID" value="KAL2912778.1"/>
    <property type="molecule type" value="Genomic_DNA"/>
</dbReference>
<comment type="caution">
    <text evidence="5">The sequence shown here is derived from an EMBL/GenBank/DDBJ whole genome shotgun (WGS) entry which is preliminary data.</text>
</comment>
<feature type="compositionally biased region" description="Low complexity" evidence="3">
    <location>
        <begin position="10"/>
        <end position="33"/>
    </location>
</feature>
<reference evidence="5 6" key="1">
    <citation type="submission" date="2023-09" db="EMBL/GenBank/DDBJ databases">
        <title>Pangenome analysis of Batrachochytrium dendrobatidis and related Chytrids.</title>
        <authorList>
            <person name="Yacoub M.N."/>
            <person name="Stajich J.E."/>
            <person name="James T.Y."/>
        </authorList>
    </citation>
    <scope>NUCLEOTIDE SEQUENCE [LARGE SCALE GENOMIC DNA]</scope>
    <source>
        <strain evidence="5 6">JEL0888</strain>
    </source>
</reference>
<dbReference type="InterPro" id="IPR003591">
    <property type="entry name" value="Leu-rich_rpt_typical-subtyp"/>
</dbReference>
<name>A0ABR4MZR9_9FUNG</name>
<evidence type="ECO:0000256" key="2">
    <source>
        <dbReference type="ARBA" id="ARBA00022737"/>
    </source>
</evidence>